<evidence type="ECO:0000259" key="13">
    <source>
        <dbReference type="PROSITE" id="PS51190"/>
    </source>
</evidence>
<dbReference type="GeneID" id="20222202"/>
<dbReference type="PROSITE" id="PS51189">
    <property type="entry name" value="FAT"/>
    <property type="match status" value="1"/>
</dbReference>
<dbReference type="Pfam" id="PF11865">
    <property type="entry name" value="mTOR_dom"/>
    <property type="match status" value="1"/>
</dbReference>
<dbReference type="GO" id="GO:0031929">
    <property type="term" value="P:TOR signaling"/>
    <property type="evidence" value="ECO:0007669"/>
    <property type="project" value="TreeGrafter"/>
</dbReference>
<dbReference type="EC" id="2.7.11.1" evidence="9"/>
<dbReference type="FunFam" id="1.10.1070.11:FF:000029">
    <property type="entry name" value="Serine/threonine-protein kinase TOR"/>
    <property type="match status" value="1"/>
</dbReference>
<dbReference type="GO" id="GO:0005524">
    <property type="term" value="F:ATP binding"/>
    <property type="evidence" value="ECO:0007669"/>
    <property type="project" value="UniProtKB-KW"/>
</dbReference>
<keyword evidence="4 9" id="KW-0547">Nucleotide-binding</keyword>
<dbReference type="RefSeq" id="XP_009033961.1">
    <property type="nucleotide sequence ID" value="XM_009035713.1"/>
</dbReference>
<dbReference type="GO" id="GO:0016242">
    <property type="term" value="P:negative regulation of macroautophagy"/>
    <property type="evidence" value="ECO:0007669"/>
    <property type="project" value="TreeGrafter"/>
</dbReference>
<sequence length="2484" mass="272151">MDAFEREALLTLLRASHESERTLAAYQLRRLVSRAAREMSGETFGRFEDELYSTLFRMVHHGGDVEERLGGVAAIEALVGAPSAEPETKGIKFANFLGSPEGQRQFVTRTAAALGRLARRGPASSSDHVEFEVGRALEWLQRPAGADGHLGGAKAAADAPGGAQRRLAACLVLRELAKHAPTLFYARVRDFFERVWPALMDARSPDVREAAAAALGAALEIVARRPTAQHSHFYCAIYAKAHAALAPHATGHGALLAVGALLRHAGGFMMPRFREACDAAIALREHRSRAIRKAVTDLLPRLAQYCPDAFARAYLKGTTKHLLAMAVHRTSGELRDAAYEAMGRLALAVKHHLVPALPEIVAAPASPEEKRRRGVVVDCVADVFEALGEKIPPPHADALLDALFANGLCDPLIRALGVVAKALPSRRPAVRARLLDALTSVLDFDASPYAPPGWARPLPRPRRRRADSAPRTRLEVDARDEDLILLSLRTLGSFSMEGVCLLPLARDCASRYLDASSAAVRSAASAGRTAKQPGAAPLGAWYFAGPSAVVVDDVLRRLLAVALADDDPGPRRAVVRALRADARFDGHLARSAHVDALALLLHDEDTELQLSALALLGRLAARNPAAVLSRVRAALARALDTLRCPASDAPAKERAARLAAGALRAESPRARKAVWPLAAEVVAALPLGYRDLAVPTRLACAALDALGECVLVLGPRSRVVVYKPRVLAPLFDALLDRSSSRKRELALRVLGRLASSAGCVVAPYLEHAPLLPRMLAAGDRGGAPWSLCREALRALGLLGALDPYKFELDGKKRAKGKDRAARAATPAAGEDYYARVAIDALVRVLRDGSLAAHHAAVTQALMFIFQSLGLRCVPFLGNIVPHLLDVARTCEPGLRESVLLQLAALAAIVRHHLRDWLPRIFELVVDYWAEHLEQVVPLLEEIATSVSEHLAALPPLLTKAKALTAPAALSETRLALILRATMLLRGALSDYLFLVARVVRCLRVVVGRRALARRRDLGARIARSLCRLLERSDVVAADAAPAKAAHGEALRDAARDALEVVRDQLGEELFAPFVGLATRCLSLGPRGAASPAALAWAKRDARTRAGDDDDDRAADGDGGEGHAFLSRSQHIGEKYRASSIDHAGPSRQRLHVNQPNLQRAWDVSQRLTADDWNDWLRRLSLELLRESPSAALRSCATVAHAYPRLSRQLFQSAFVSCWLELDDAYRDSLVRTLETAFRSDELQAVAPDALQLLLELAEFMERDVDALPIDIRVLADLATKCRAYAKALHYKELEYRTPELARDRHAAAEALIAINRKLAQPEAALGVLHATRKRSERRRRTRHHRLGSYEEALALYRRRLEGDGGDVEAILGAMKCLDALGEWHEACGLLVRSWPRLQVALGDNTRLLMKAANVGARSAWALGRWGEMTNFVAAMEDDDASKPFYRAILALRSRERLEPARIDEAVDLVDDARRLLHGSFAALVAESYKRAYGTMVTVQQLAELEEIVGLRRVELAARGESRRSGDARRGADAVSDHRAALVARWRRRLAGCPHDVAVWQRVLNVRALVLSYEDDPDSWLRYASLCRHSGNAALSESVLTRQLGFDPASVPRASDGLPDHRLRYAYAKHCHAAGKRTDALRRVEELADALGDAPANLAFDRLRARCLLRLGDWRSRGPDGRASPAPGSPAGDDDALCLGPYELATRLDAASYKAWHAWALVNYRAVQRAARSARADRKSTRALVAAAGGFVRAIALGRRRWAASVQQDLLNLLNLWFRFARQPEVEAQLLPDEDDRGGVGGAPLDAWLGVLPQLIARIGAADASPKSALHRLLARLGARHPQALVYPLSLQLKSPRDERRLAAEGIMQGPRTVAPRLVDQALLVSEELIRVAILWHEKWHEGLEEASRLYFGDGDVDAMLQILRPLHAELSAGPTTLREAAFQQAFGRDLGEAAACLDDYERHARAEDRLGRGGDRGDGDARRRLREDADAALNQAWDLYYTVFRRVNKQLPQLTTLELRYVSPALLGARSLDLAVPGTYRVDGAGARISRFSPSVHVITSKQRPRRLAMKGEDGREYGFLLKGHEDLRQDERAMQLFGLANALLAKDRRTREHGHLSIQRYAVTPLSHNCGVVGWVPACDTLHALVRDFRDARKIVLNVEHRVMLQLAPDYDALSLPQKVEVFDAALANTAGHDLSKVLWLKSSHSEQWLERRTHYARSLAAMSMVGHILGLGDRHPSNLMLDRRTGKVLHIDFGDCFEVAMHRDKFPERVPFRLTRMLVNAMEVSGVEGTYRATCERVMRVLRDDPRDNRDSLLSMLEAFIHDPLISWRLLGAAAEPDAASPSPAPGRARRPPPSSPPPPMHVRMQRMAASLTGNSTRHSALAASQRGGRAGSVANSRLDHRSARESLLVKAHGAEGADAPIEALNEKALAVMARVQDKLSGCDFRDHQGPLAVADQVDRLIAQSTDVQNLCQSFVGWCPFW</sequence>
<dbReference type="InterPro" id="IPR036940">
    <property type="entry name" value="PI3/4_kinase_cat_sf"/>
</dbReference>
<dbReference type="InterPro" id="IPR036738">
    <property type="entry name" value="FRB_sf"/>
</dbReference>
<evidence type="ECO:0000256" key="10">
    <source>
        <dbReference type="SAM" id="MobiDB-lite"/>
    </source>
</evidence>
<dbReference type="GO" id="GO:0005634">
    <property type="term" value="C:nucleus"/>
    <property type="evidence" value="ECO:0007669"/>
    <property type="project" value="TreeGrafter"/>
</dbReference>
<feature type="domain" description="PI3K/PI4K catalytic" evidence="11">
    <location>
        <begin position="2052"/>
        <end position="2377"/>
    </location>
</feature>
<dbReference type="InterPro" id="IPR011009">
    <property type="entry name" value="Kinase-like_dom_sf"/>
</dbReference>
<evidence type="ECO:0000313" key="14">
    <source>
        <dbReference type="EMBL" id="EGB11613.1"/>
    </source>
</evidence>
<dbReference type="GO" id="GO:0031932">
    <property type="term" value="C:TORC2 complex"/>
    <property type="evidence" value="ECO:0007669"/>
    <property type="project" value="TreeGrafter"/>
</dbReference>
<dbReference type="InterPro" id="IPR050517">
    <property type="entry name" value="DDR_Repair_Kinase"/>
</dbReference>
<dbReference type="InterPro" id="IPR024585">
    <property type="entry name" value="mTOR_dom"/>
</dbReference>
<dbReference type="Gene3D" id="3.30.1010.10">
    <property type="entry name" value="Phosphatidylinositol 3-kinase Catalytic Subunit, Chain A, domain 4"/>
    <property type="match status" value="1"/>
</dbReference>
<dbReference type="SMART" id="SM01346">
    <property type="entry name" value="DUF3385"/>
    <property type="match status" value="1"/>
</dbReference>
<evidence type="ECO:0000256" key="9">
    <source>
        <dbReference type="RuleBase" id="RU364109"/>
    </source>
</evidence>
<dbReference type="GO" id="GO:0005737">
    <property type="term" value="C:cytoplasm"/>
    <property type="evidence" value="ECO:0007669"/>
    <property type="project" value="TreeGrafter"/>
</dbReference>
<name>F0XZH7_AURAN</name>
<evidence type="ECO:0000313" key="15">
    <source>
        <dbReference type="Proteomes" id="UP000002729"/>
    </source>
</evidence>
<dbReference type="InParanoid" id="F0XZH7"/>
<evidence type="ECO:0000256" key="7">
    <source>
        <dbReference type="ARBA" id="ARBA00047899"/>
    </source>
</evidence>
<dbReference type="Gene3D" id="1.25.10.10">
    <property type="entry name" value="Leucine-rich Repeat Variant"/>
    <property type="match status" value="4"/>
</dbReference>
<dbReference type="InterPro" id="IPR003152">
    <property type="entry name" value="FATC_dom"/>
</dbReference>
<keyword evidence="6 9" id="KW-0067">ATP-binding</keyword>
<gene>
    <name evidence="14" type="ORF">AURANDRAFT_52494</name>
</gene>
<reference evidence="14 15" key="1">
    <citation type="journal article" date="2011" name="Proc. Natl. Acad. Sci. U.S.A.">
        <title>Niche of harmful alga Aureococcus anophagefferens revealed through ecogenomics.</title>
        <authorList>
            <person name="Gobler C.J."/>
            <person name="Berry D.L."/>
            <person name="Dyhrman S.T."/>
            <person name="Wilhelm S.W."/>
            <person name="Salamov A."/>
            <person name="Lobanov A.V."/>
            <person name="Zhang Y."/>
            <person name="Collier J.L."/>
            <person name="Wurch L.L."/>
            <person name="Kustka A.B."/>
            <person name="Dill B.D."/>
            <person name="Shah M."/>
            <person name="VerBerkmoes N.C."/>
            <person name="Kuo A."/>
            <person name="Terry A."/>
            <person name="Pangilinan J."/>
            <person name="Lindquist E.A."/>
            <person name="Lucas S."/>
            <person name="Paulsen I.T."/>
            <person name="Hattenrath-Lehmann T.K."/>
            <person name="Talmage S.C."/>
            <person name="Walker E.A."/>
            <person name="Koch F."/>
            <person name="Burson A.M."/>
            <person name="Marcoval M.A."/>
            <person name="Tang Y.Z."/>
            <person name="Lecleir G.R."/>
            <person name="Coyne K.J."/>
            <person name="Berg G.M."/>
            <person name="Bertrand E.M."/>
            <person name="Saito M.A."/>
            <person name="Gladyshev V.N."/>
            <person name="Grigoriev I.V."/>
        </authorList>
    </citation>
    <scope>NUCLEOTIDE SEQUENCE [LARGE SCALE GENOMIC DNA]</scope>
    <source>
        <strain evidence="15">CCMP 1984</strain>
    </source>
</reference>
<evidence type="ECO:0000256" key="3">
    <source>
        <dbReference type="ARBA" id="ARBA00022737"/>
    </source>
</evidence>
<evidence type="ECO:0000259" key="11">
    <source>
        <dbReference type="PROSITE" id="PS50290"/>
    </source>
</evidence>
<feature type="region of interest" description="Disordered" evidence="10">
    <location>
        <begin position="1100"/>
        <end position="1123"/>
    </location>
</feature>
<dbReference type="OMA" id="MRQHSAK"/>
<dbReference type="eggNOG" id="KOG0891">
    <property type="taxonomic scope" value="Eukaryota"/>
</dbReference>
<dbReference type="InterPro" id="IPR026683">
    <property type="entry name" value="TOR_cat"/>
</dbReference>
<dbReference type="GO" id="GO:0031931">
    <property type="term" value="C:TORC1 complex"/>
    <property type="evidence" value="ECO:0007669"/>
    <property type="project" value="TreeGrafter"/>
</dbReference>
<feature type="compositionally biased region" description="Pro residues" evidence="10">
    <location>
        <begin position="2354"/>
        <end position="2363"/>
    </location>
</feature>
<dbReference type="EMBL" id="GL833122">
    <property type="protein sequence ID" value="EGB11613.1"/>
    <property type="molecule type" value="Genomic_DNA"/>
</dbReference>
<dbReference type="Gene3D" id="1.10.1070.11">
    <property type="entry name" value="Phosphatidylinositol 3-/4-kinase, catalytic domain"/>
    <property type="match status" value="1"/>
</dbReference>
<dbReference type="SUPFAM" id="SSF48371">
    <property type="entry name" value="ARM repeat"/>
    <property type="match status" value="1"/>
</dbReference>
<proteinExistence type="inferred from homology"/>
<dbReference type="PANTHER" id="PTHR11139:SF9">
    <property type="entry name" value="SERINE_THREONINE-PROTEIN KINASE MTOR"/>
    <property type="match status" value="1"/>
</dbReference>
<dbReference type="PROSITE" id="PS51190">
    <property type="entry name" value="FATC"/>
    <property type="match status" value="1"/>
</dbReference>
<dbReference type="Pfam" id="PF08771">
    <property type="entry name" value="FRB_dom"/>
    <property type="match status" value="1"/>
</dbReference>
<dbReference type="SUPFAM" id="SSF56112">
    <property type="entry name" value="Protein kinase-like (PK-like)"/>
    <property type="match status" value="1"/>
</dbReference>
<dbReference type="InterPro" id="IPR009076">
    <property type="entry name" value="FRB_dom"/>
</dbReference>
<dbReference type="SMART" id="SM01345">
    <property type="entry name" value="Rapamycin_bind"/>
    <property type="match status" value="1"/>
</dbReference>
<dbReference type="InterPro" id="IPR003151">
    <property type="entry name" value="PIK-rel_kinase_FAT"/>
</dbReference>
<protein>
    <recommendedName>
        <fullName evidence="9">Serine/threonine-protein kinase TOR</fullName>
        <ecNumber evidence="9">2.7.11.1</ecNumber>
    </recommendedName>
</protein>
<dbReference type="Pfam" id="PF02259">
    <property type="entry name" value="FAT"/>
    <property type="match status" value="1"/>
</dbReference>
<keyword evidence="3" id="KW-0677">Repeat</keyword>
<dbReference type="InterPro" id="IPR016024">
    <property type="entry name" value="ARM-type_fold"/>
</dbReference>
<evidence type="ECO:0000256" key="5">
    <source>
        <dbReference type="ARBA" id="ARBA00022777"/>
    </source>
</evidence>
<feature type="domain" description="FATC" evidence="13">
    <location>
        <begin position="2452"/>
        <end position="2484"/>
    </location>
</feature>
<dbReference type="PROSITE" id="PS00916">
    <property type="entry name" value="PI3_4_KINASE_2"/>
    <property type="match status" value="1"/>
</dbReference>
<keyword evidence="15" id="KW-1185">Reference proteome</keyword>
<dbReference type="PROSITE" id="PS50290">
    <property type="entry name" value="PI3_4_KINASE_3"/>
    <property type="match status" value="1"/>
</dbReference>
<feature type="region of interest" description="Disordered" evidence="10">
    <location>
        <begin position="2339"/>
        <end position="2399"/>
    </location>
</feature>
<dbReference type="OrthoDB" id="381190at2759"/>
<keyword evidence="2 9" id="KW-0808">Transferase</keyword>
<dbReference type="GO" id="GO:0004674">
    <property type="term" value="F:protein serine/threonine kinase activity"/>
    <property type="evidence" value="ECO:0007669"/>
    <property type="project" value="UniProtKB-KW"/>
</dbReference>
<dbReference type="InterPro" id="IPR011989">
    <property type="entry name" value="ARM-like"/>
</dbReference>
<dbReference type="InterPro" id="IPR018936">
    <property type="entry name" value="PI3/4_kinase_CS"/>
</dbReference>
<comment type="catalytic activity">
    <reaction evidence="7 9">
        <text>L-threonyl-[protein] + ATP = O-phospho-L-threonyl-[protein] + ADP + H(+)</text>
        <dbReference type="Rhea" id="RHEA:46608"/>
        <dbReference type="Rhea" id="RHEA-COMP:11060"/>
        <dbReference type="Rhea" id="RHEA-COMP:11605"/>
        <dbReference type="ChEBI" id="CHEBI:15378"/>
        <dbReference type="ChEBI" id="CHEBI:30013"/>
        <dbReference type="ChEBI" id="CHEBI:30616"/>
        <dbReference type="ChEBI" id="CHEBI:61977"/>
        <dbReference type="ChEBI" id="CHEBI:456216"/>
        <dbReference type="EC" id="2.7.11.1"/>
    </reaction>
</comment>
<comment type="similarity">
    <text evidence="1 9">Belongs to the PI3/PI4-kinase family.</text>
</comment>
<organism evidence="15">
    <name type="scientific">Aureococcus anophagefferens</name>
    <name type="common">Harmful bloom alga</name>
    <dbReference type="NCBI Taxonomy" id="44056"/>
    <lineage>
        <taxon>Eukaryota</taxon>
        <taxon>Sar</taxon>
        <taxon>Stramenopiles</taxon>
        <taxon>Ochrophyta</taxon>
        <taxon>Pelagophyceae</taxon>
        <taxon>Pelagomonadales</taxon>
        <taxon>Pelagomonadaceae</taxon>
        <taxon>Aureococcus</taxon>
    </lineage>
</organism>
<dbReference type="GO" id="GO:0106310">
    <property type="term" value="F:protein serine kinase activity"/>
    <property type="evidence" value="ECO:0007669"/>
    <property type="project" value="RHEA"/>
</dbReference>
<dbReference type="PROSITE" id="PS00915">
    <property type="entry name" value="PI3_4_KINASE_1"/>
    <property type="match status" value="1"/>
</dbReference>
<dbReference type="SUPFAM" id="SSF47212">
    <property type="entry name" value="FKBP12-rapamycin-binding domain of FKBP-rapamycin-associated protein (FRAP)"/>
    <property type="match status" value="1"/>
</dbReference>
<keyword evidence="5 9" id="KW-0418">Kinase</keyword>
<dbReference type="InterPro" id="IPR000403">
    <property type="entry name" value="PI3/4_kinase_cat_dom"/>
</dbReference>
<dbReference type="KEGG" id="aaf:AURANDRAFT_52494"/>
<dbReference type="GO" id="GO:0044877">
    <property type="term" value="F:protein-containing complex binding"/>
    <property type="evidence" value="ECO:0007669"/>
    <property type="project" value="InterPro"/>
</dbReference>
<evidence type="ECO:0000256" key="6">
    <source>
        <dbReference type="ARBA" id="ARBA00022840"/>
    </source>
</evidence>
<dbReference type="Proteomes" id="UP000002729">
    <property type="component" value="Unassembled WGS sequence"/>
</dbReference>
<dbReference type="CDD" id="cd05169">
    <property type="entry name" value="PIKKc_TOR"/>
    <property type="match status" value="1"/>
</dbReference>
<evidence type="ECO:0000256" key="4">
    <source>
        <dbReference type="ARBA" id="ARBA00022741"/>
    </source>
</evidence>
<feature type="domain" description="FAT" evidence="12">
    <location>
        <begin position="1273"/>
        <end position="1854"/>
    </location>
</feature>
<dbReference type="InterPro" id="IPR014009">
    <property type="entry name" value="PIK_FAT"/>
</dbReference>
<dbReference type="Pfam" id="PF02260">
    <property type="entry name" value="FATC"/>
    <property type="match status" value="1"/>
</dbReference>
<comment type="catalytic activity">
    <reaction evidence="8">
        <text>L-seryl-[protein] + ATP = O-phospho-L-seryl-[protein] + ADP + H(+)</text>
        <dbReference type="Rhea" id="RHEA:17989"/>
        <dbReference type="Rhea" id="RHEA-COMP:9863"/>
        <dbReference type="Rhea" id="RHEA-COMP:11604"/>
        <dbReference type="ChEBI" id="CHEBI:15378"/>
        <dbReference type="ChEBI" id="CHEBI:29999"/>
        <dbReference type="ChEBI" id="CHEBI:30616"/>
        <dbReference type="ChEBI" id="CHEBI:83421"/>
        <dbReference type="ChEBI" id="CHEBI:456216"/>
        <dbReference type="EC" id="2.7.11.1"/>
    </reaction>
</comment>
<keyword evidence="9" id="KW-0723">Serine/threonine-protein kinase</keyword>
<accession>F0XZH7</accession>
<dbReference type="FunFam" id="3.30.1010.10:FF:000006">
    <property type="entry name" value="Serine/threonine-protein kinase TOR"/>
    <property type="match status" value="1"/>
</dbReference>
<evidence type="ECO:0000259" key="12">
    <source>
        <dbReference type="PROSITE" id="PS51189"/>
    </source>
</evidence>
<dbReference type="SMART" id="SM00146">
    <property type="entry name" value="PI3Kc"/>
    <property type="match status" value="1"/>
</dbReference>
<dbReference type="Pfam" id="PF00454">
    <property type="entry name" value="PI3_PI4_kinase"/>
    <property type="match status" value="1"/>
</dbReference>
<dbReference type="SMART" id="SM01343">
    <property type="entry name" value="FATC"/>
    <property type="match status" value="1"/>
</dbReference>
<evidence type="ECO:0000256" key="1">
    <source>
        <dbReference type="ARBA" id="ARBA00011031"/>
    </source>
</evidence>
<evidence type="ECO:0000256" key="2">
    <source>
        <dbReference type="ARBA" id="ARBA00022679"/>
    </source>
</evidence>
<dbReference type="Gene3D" id="1.20.120.150">
    <property type="entry name" value="FKBP12-rapamycin binding domain"/>
    <property type="match status" value="1"/>
</dbReference>
<dbReference type="PANTHER" id="PTHR11139">
    <property type="entry name" value="ATAXIA TELANGIECTASIA MUTATED ATM -RELATED"/>
    <property type="match status" value="1"/>
</dbReference>
<evidence type="ECO:0000256" key="8">
    <source>
        <dbReference type="ARBA" id="ARBA00048679"/>
    </source>
</evidence>